<dbReference type="AlphaFoldDB" id="A0AAW1NWQ9"/>
<feature type="region of interest" description="Disordered" evidence="4">
    <location>
        <begin position="20"/>
        <end position="71"/>
    </location>
</feature>
<dbReference type="PANTHER" id="PTHR22952">
    <property type="entry name" value="CAMP-RESPONSE ELEMENT BINDING PROTEIN-RELATED"/>
    <property type="match status" value="1"/>
</dbReference>
<feature type="domain" description="BZIP" evidence="5">
    <location>
        <begin position="225"/>
        <end position="288"/>
    </location>
</feature>
<dbReference type="GO" id="GO:0045893">
    <property type="term" value="P:positive regulation of DNA-templated transcription"/>
    <property type="evidence" value="ECO:0007669"/>
    <property type="project" value="InterPro"/>
</dbReference>
<accession>A0AAW1NWQ9</accession>
<gene>
    <name evidence="6" type="ORF">WJX73_009159</name>
</gene>
<dbReference type="SMART" id="SM00338">
    <property type="entry name" value="BRLZ"/>
    <property type="match status" value="1"/>
</dbReference>
<sequence>MLAAATGIQKQQVVGECMPQSFARPAGSPNSEDILSASVGASPLSDSEIHSFESPAEQAGKPASPFDHSAFGLEAHDDLSNPLGWGEFLVPENSFTWNQQNQQSSWQPAALEGLTNPFAGQAAFVKHSPVETGKEGSTPRSSGDSAEGSLLDLQGTLNSAASEPADALGLRHHIRTACKAALEGMPLQQSPQVSGGQHTDAGAALVTTGSIKSAPYGKRTVKTVEERKAHRMAKNRATAAASRKRKQEAAQELVQRQERLSRENHELLELLQGRELLIVELRKRIAEAECHNASSWSPASSDAMDLYWEF</sequence>
<dbReference type="PANTHER" id="PTHR22952:SF175">
    <property type="entry name" value="PROTEIN ABSCISIC ACID-INSENSITIVE 5"/>
    <property type="match status" value="1"/>
</dbReference>
<protein>
    <recommendedName>
        <fullName evidence="5">BZIP domain-containing protein</fullName>
    </recommendedName>
</protein>
<evidence type="ECO:0000313" key="6">
    <source>
        <dbReference type="EMBL" id="KAK9802001.1"/>
    </source>
</evidence>
<dbReference type="GO" id="GO:0005634">
    <property type="term" value="C:nucleus"/>
    <property type="evidence" value="ECO:0007669"/>
    <property type="project" value="UniProtKB-SubCell"/>
</dbReference>
<name>A0AAW1NWQ9_9CHLO</name>
<evidence type="ECO:0000256" key="4">
    <source>
        <dbReference type="SAM" id="MobiDB-lite"/>
    </source>
</evidence>
<dbReference type="GO" id="GO:0003700">
    <property type="term" value="F:DNA-binding transcription factor activity"/>
    <property type="evidence" value="ECO:0007669"/>
    <property type="project" value="InterPro"/>
</dbReference>
<feature type="region of interest" description="Disordered" evidence="4">
    <location>
        <begin position="129"/>
        <end position="150"/>
    </location>
</feature>
<evidence type="ECO:0000256" key="3">
    <source>
        <dbReference type="ARBA" id="ARBA00023242"/>
    </source>
</evidence>
<dbReference type="Gene3D" id="1.20.5.170">
    <property type="match status" value="1"/>
</dbReference>
<dbReference type="InterPro" id="IPR004827">
    <property type="entry name" value="bZIP"/>
</dbReference>
<proteinExistence type="predicted"/>
<dbReference type="GO" id="GO:0003677">
    <property type="term" value="F:DNA binding"/>
    <property type="evidence" value="ECO:0007669"/>
    <property type="project" value="UniProtKB-KW"/>
</dbReference>
<comment type="subcellular location">
    <subcellularLocation>
        <location evidence="1">Nucleus</location>
    </subcellularLocation>
</comment>
<keyword evidence="7" id="KW-1185">Reference proteome</keyword>
<dbReference type="SUPFAM" id="SSF57959">
    <property type="entry name" value="Leucine zipper domain"/>
    <property type="match status" value="1"/>
</dbReference>
<evidence type="ECO:0000259" key="5">
    <source>
        <dbReference type="PROSITE" id="PS50217"/>
    </source>
</evidence>
<organism evidence="6 7">
    <name type="scientific">Symbiochloris irregularis</name>
    <dbReference type="NCBI Taxonomy" id="706552"/>
    <lineage>
        <taxon>Eukaryota</taxon>
        <taxon>Viridiplantae</taxon>
        <taxon>Chlorophyta</taxon>
        <taxon>core chlorophytes</taxon>
        <taxon>Trebouxiophyceae</taxon>
        <taxon>Trebouxiales</taxon>
        <taxon>Trebouxiaceae</taxon>
        <taxon>Symbiochloris</taxon>
    </lineage>
</organism>
<dbReference type="Proteomes" id="UP001465755">
    <property type="component" value="Unassembled WGS sequence"/>
</dbReference>
<keyword evidence="2" id="KW-0238">DNA-binding</keyword>
<comment type="caution">
    <text evidence="6">The sequence shown here is derived from an EMBL/GenBank/DDBJ whole genome shotgun (WGS) entry which is preliminary data.</text>
</comment>
<keyword evidence="3" id="KW-0539">Nucleus</keyword>
<evidence type="ECO:0000256" key="2">
    <source>
        <dbReference type="ARBA" id="ARBA00023125"/>
    </source>
</evidence>
<dbReference type="PROSITE" id="PS50217">
    <property type="entry name" value="BZIP"/>
    <property type="match status" value="1"/>
</dbReference>
<dbReference type="InterPro" id="IPR046347">
    <property type="entry name" value="bZIP_sf"/>
</dbReference>
<dbReference type="InterPro" id="IPR043452">
    <property type="entry name" value="BZIP46-like"/>
</dbReference>
<dbReference type="EMBL" id="JALJOQ010000073">
    <property type="protein sequence ID" value="KAK9802001.1"/>
    <property type="molecule type" value="Genomic_DNA"/>
</dbReference>
<evidence type="ECO:0000313" key="7">
    <source>
        <dbReference type="Proteomes" id="UP001465755"/>
    </source>
</evidence>
<feature type="region of interest" description="Disordered" evidence="4">
    <location>
        <begin position="226"/>
        <end position="252"/>
    </location>
</feature>
<reference evidence="6 7" key="1">
    <citation type="journal article" date="2024" name="Nat. Commun.">
        <title>Phylogenomics reveals the evolutionary origins of lichenization in chlorophyte algae.</title>
        <authorList>
            <person name="Puginier C."/>
            <person name="Libourel C."/>
            <person name="Otte J."/>
            <person name="Skaloud P."/>
            <person name="Haon M."/>
            <person name="Grisel S."/>
            <person name="Petersen M."/>
            <person name="Berrin J.G."/>
            <person name="Delaux P.M."/>
            <person name="Dal Grande F."/>
            <person name="Keller J."/>
        </authorList>
    </citation>
    <scope>NUCLEOTIDE SEQUENCE [LARGE SCALE GENOMIC DNA]</scope>
    <source>
        <strain evidence="6 7">SAG 2036</strain>
    </source>
</reference>
<dbReference type="Pfam" id="PF00170">
    <property type="entry name" value="bZIP_1"/>
    <property type="match status" value="1"/>
</dbReference>
<evidence type="ECO:0000256" key="1">
    <source>
        <dbReference type="ARBA" id="ARBA00004123"/>
    </source>
</evidence>